<keyword evidence="4" id="KW-0472">Membrane</keyword>
<feature type="compositionally biased region" description="Polar residues" evidence="3">
    <location>
        <begin position="1274"/>
        <end position="1289"/>
    </location>
</feature>
<dbReference type="Gene3D" id="2.30.30.40">
    <property type="entry name" value="SH3 Domains"/>
    <property type="match status" value="1"/>
</dbReference>
<evidence type="ECO:0000256" key="1">
    <source>
        <dbReference type="ARBA" id="ARBA00023054"/>
    </source>
</evidence>
<keyword evidence="5" id="KW-0732">Signal</keyword>
<reference evidence="6 7" key="1">
    <citation type="submission" date="2024-05" db="EMBL/GenBank/DDBJ databases">
        <title>Genetic variation in Jamaican populations of the coffee berry borer (Hypothenemus hampei).</title>
        <authorList>
            <person name="Errbii M."/>
            <person name="Myrie A."/>
        </authorList>
    </citation>
    <scope>NUCLEOTIDE SEQUENCE [LARGE SCALE GENOMIC DNA]</scope>
    <source>
        <strain evidence="6">JA-Hopewell-2020-01-JO</strain>
        <tissue evidence="6">Whole body</tissue>
    </source>
</reference>
<evidence type="ECO:0008006" key="8">
    <source>
        <dbReference type="Google" id="ProtNLM"/>
    </source>
</evidence>
<keyword evidence="4" id="KW-1133">Transmembrane helix</keyword>
<evidence type="ECO:0000256" key="3">
    <source>
        <dbReference type="SAM" id="MobiDB-lite"/>
    </source>
</evidence>
<feature type="region of interest" description="Disordered" evidence="3">
    <location>
        <begin position="1103"/>
        <end position="1150"/>
    </location>
</feature>
<evidence type="ECO:0000313" key="7">
    <source>
        <dbReference type="Proteomes" id="UP001566132"/>
    </source>
</evidence>
<feature type="coiled-coil region" evidence="2">
    <location>
        <begin position="782"/>
        <end position="844"/>
    </location>
</feature>
<dbReference type="PANTHER" id="PTHR23158">
    <property type="entry name" value="MELANOMA INHIBITORY ACTIVITY-RELATED"/>
    <property type="match status" value="1"/>
</dbReference>
<feature type="transmembrane region" description="Helical" evidence="4">
    <location>
        <begin position="648"/>
        <end position="669"/>
    </location>
</feature>
<protein>
    <recommendedName>
        <fullName evidence="8">Transport and Golgi organization protein 1</fullName>
    </recommendedName>
</protein>
<dbReference type="PANTHER" id="PTHR23158:SF33">
    <property type="entry name" value="TRANSPORT AND GOLGI ORGANIZATION PROTEIN 1"/>
    <property type="match status" value="1"/>
</dbReference>
<proteinExistence type="predicted"/>
<name>A0ABD1E7U8_HYPHA</name>
<feature type="region of interest" description="Disordered" evidence="3">
    <location>
        <begin position="1165"/>
        <end position="1299"/>
    </location>
</feature>
<feature type="coiled-coil region" evidence="2">
    <location>
        <begin position="924"/>
        <end position="986"/>
    </location>
</feature>
<keyword evidence="1 2" id="KW-0175">Coiled coil</keyword>
<evidence type="ECO:0000256" key="2">
    <source>
        <dbReference type="SAM" id="Coils"/>
    </source>
</evidence>
<keyword evidence="7" id="KW-1185">Reference proteome</keyword>
<organism evidence="6 7">
    <name type="scientific">Hypothenemus hampei</name>
    <name type="common">Coffee berry borer</name>
    <dbReference type="NCBI Taxonomy" id="57062"/>
    <lineage>
        <taxon>Eukaryota</taxon>
        <taxon>Metazoa</taxon>
        <taxon>Ecdysozoa</taxon>
        <taxon>Arthropoda</taxon>
        <taxon>Hexapoda</taxon>
        <taxon>Insecta</taxon>
        <taxon>Pterygota</taxon>
        <taxon>Neoptera</taxon>
        <taxon>Endopterygota</taxon>
        <taxon>Coleoptera</taxon>
        <taxon>Polyphaga</taxon>
        <taxon>Cucujiformia</taxon>
        <taxon>Curculionidae</taxon>
        <taxon>Scolytinae</taxon>
        <taxon>Hypothenemus</taxon>
    </lineage>
</organism>
<dbReference type="EMBL" id="JBDJPC010000010">
    <property type="protein sequence ID" value="KAL1490733.1"/>
    <property type="molecule type" value="Genomic_DNA"/>
</dbReference>
<feature type="coiled-coil region" evidence="2">
    <location>
        <begin position="1026"/>
        <end position="1099"/>
    </location>
</feature>
<feature type="compositionally biased region" description="Pro residues" evidence="3">
    <location>
        <begin position="1119"/>
        <end position="1132"/>
    </location>
</feature>
<evidence type="ECO:0000256" key="4">
    <source>
        <dbReference type="SAM" id="Phobius"/>
    </source>
</evidence>
<evidence type="ECO:0000313" key="6">
    <source>
        <dbReference type="EMBL" id="KAL1490733.1"/>
    </source>
</evidence>
<accession>A0ABD1E7U8</accession>
<feature type="compositionally biased region" description="Polar residues" evidence="3">
    <location>
        <begin position="256"/>
        <end position="272"/>
    </location>
</feature>
<feature type="compositionally biased region" description="Acidic residues" evidence="3">
    <location>
        <begin position="199"/>
        <end position="234"/>
    </location>
</feature>
<gene>
    <name evidence="6" type="ORF">ABEB36_013381</name>
</gene>
<feature type="coiled-coil region" evidence="2">
    <location>
        <begin position="682"/>
        <end position="757"/>
    </location>
</feature>
<dbReference type="InterPro" id="IPR051500">
    <property type="entry name" value="cTAGE_MIA/OTOR"/>
</dbReference>
<feature type="signal peptide" evidence="5">
    <location>
        <begin position="1"/>
        <end position="21"/>
    </location>
</feature>
<feature type="region of interest" description="Disordered" evidence="3">
    <location>
        <begin position="179"/>
        <end position="289"/>
    </location>
</feature>
<sequence length="1299" mass="147153">MYNFKLLCSTVILLFLTQIQAEISDKRLCINEECTAIVGEGITVRRFTSTEEYLLSFGPNEPVIIYSLGAGSNTKLIGVKIKGKRGYVNQHHIRETKRLKRPRLLLPTEIAANTTTVPLGEVPSEILANSTQEVSTVTNGTQLALNLTDANVEVPEKAESQIEDQTGSDKILNSIETETIVVSEPVTQEVQFQEKSGESENEEDDDDDDDDDDDGKDDDKDDDDNEEEEEENEDDKLKEFNKNSTNTNIEELLESPTLNSIVSSNEKSSLDNPNDIFETVNSTDDSSNEEVVQNKDNVVLNTFETPSIINDNSSFNSNDTLLYNKIEEDSSVSSENLTEPNEAVTDSPVNLESINSNQQAELVTSESNFITPNPIEVEWGLGPDFVEQVTLDPVITQEGNGNSHQAIKVEETVAQNEDQANPGDRDGIESITLDHVINQEGSIDLTTSVEEITTQTEDKEQTNPGILSGIGNIFPIFNSVTEKPTVDNDDKSFQDETQLIQEIEVSTPQSVNENDPVADQEINIQLPEESISNGGDLFSGVQSLFGLNRIDEEKDVTDSDYIQDNPTKDDKNLESTEVPDVTLPVSKETPAIYEPEISKKEEFCSTEECFNRKLDSNNNNIYHSSNNQESLNIGNYQNQLFEIFSSDIFLFFVTTALAVLILIFIWIVLDKYRRERPLIARINKLEQQLLASLKENDMIRKEKTLMPYEDQIQVFKESDSNEVLELNAKLSEMTMIKASLEDQIQALEKELDTSTEVGIELNKMISEMLNSTDGSDIIKENVEQMQKRLLEQQDTINTLNETLNIKEIENRELRLEFDTASKKIVASQDEVARMVEKIVKIEEERTKQQEILENEVTLYRKKFNEAITQEQTLKSDIITLNQKINELQRISDTKVKEYNSLKETLTTLKSMKNDSKTLKSFLNFSELKAQLDQLKSENIQYSQQLIEEKAAKESYATQFKQLAQESSELREKLEKCEKDRVEVNTKLAVLNNYFKEKEDQLQKEINKYELLWAAKEGEATSTSERIKYIQEDLQNYKSQNESLKQEIINQEVELKSQISMLEKKAHENWMTIRQTERKLEEARQEATLLRNRLTMRERAISEGAIQHRIPLQQNGELPLSPPPTQSPPPPFNPRDHVTKSPLIPGIPPPPYLPLPLRSSPFIPPPPLDGMLPPPLSDMAGMPPPFLPGMFPGDHRPPPLGRMSSPPPAGGRYTPESTVYSEYDRYDRSPSPPYDSEYGVSPPPTRNYSPYNDRERLRDERKEFKRSQPRVNGRNFKTVQSSGSDNESLGKSSKNSSKKV</sequence>
<feature type="compositionally biased region" description="Polar residues" evidence="3">
    <location>
        <begin position="279"/>
        <end position="289"/>
    </location>
</feature>
<feature type="compositionally biased region" description="Basic and acidic residues" evidence="3">
    <location>
        <begin position="1251"/>
        <end position="1265"/>
    </location>
</feature>
<dbReference type="Proteomes" id="UP001566132">
    <property type="component" value="Unassembled WGS sequence"/>
</dbReference>
<evidence type="ECO:0000256" key="5">
    <source>
        <dbReference type="SAM" id="SignalP"/>
    </source>
</evidence>
<feature type="compositionally biased region" description="Pro residues" evidence="3">
    <location>
        <begin position="1165"/>
        <end position="1186"/>
    </location>
</feature>
<keyword evidence="4" id="KW-0812">Transmembrane</keyword>
<feature type="compositionally biased region" description="Low complexity" evidence="3">
    <location>
        <begin position="1290"/>
        <end position="1299"/>
    </location>
</feature>
<feature type="chain" id="PRO_5044844364" description="Transport and Golgi organization protein 1" evidence="5">
    <location>
        <begin position="22"/>
        <end position="1299"/>
    </location>
</feature>
<feature type="region of interest" description="Disordered" evidence="3">
    <location>
        <begin position="556"/>
        <end position="576"/>
    </location>
</feature>
<comment type="caution">
    <text evidence="6">The sequence shown here is derived from an EMBL/GenBank/DDBJ whole genome shotgun (WGS) entry which is preliminary data.</text>
</comment>